<sequence length="141" mass="16303">MIKSIYILLSLLISGNIFCQNSIISESDIPKLDSIIKHLEKNYNQSETPNFYSLPQTSASYFEIITKDPENFLAELKKSENLEQLQNKFKGLQIDNDLLVINNVYSDYKNKKKLEIKSFKIANNRNHGIKLLFNDSLNKIT</sequence>
<organism evidence="1 2">
    <name type="scientific">Psychroflexus halocasei</name>
    <dbReference type="NCBI Taxonomy" id="908615"/>
    <lineage>
        <taxon>Bacteria</taxon>
        <taxon>Pseudomonadati</taxon>
        <taxon>Bacteroidota</taxon>
        <taxon>Flavobacteriia</taxon>
        <taxon>Flavobacteriales</taxon>
        <taxon>Flavobacteriaceae</taxon>
        <taxon>Psychroflexus</taxon>
    </lineage>
</organism>
<gene>
    <name evidence="1" type="ORF">SAMN05421540_1134</name>
</gene>
<dbReference type="STRING" id="908615.SAMN05421540_1134"/>
<dbReference type="Proteomes" id="UP000198820">
    <property type="component" value="Unassembled WGS sequence"/>
</dbReference>
<dbReference type="RefSeq" id="WP_093245801.1">
    <property type="nucleotide sequence ID" value="NZ_FNQF01000013.1"/>
</dbReference>
<evidence type="ECO:0000313" key="2">
    <source>
        <dbReference type="Proteomes" id="UP000198820"/>
    </source>
</evidence>
<accession>A0A1H4DPH9</accession>
<proteinExistence type="predicted"/>
<protein>
    <submittedName>
        <fullName evidence="1">Uncharacterized protein</fullName>
    </submittedName>
</protein>
<keyword evidence="2" id="KW-1185">Reference proteome</keyword>
<name>A0A1H4DPH9_9FLAO</name>
<dbReference type="EMBL" id="FNQF01000013">
    <property type="protein sequence ID" value="SEA74426.1"/>
    <property type="molecule type" value="Genomic_DNA"/>
</dbReference>
<reference evidence="1 2" key="1">
    <citation type="submission" date="2016-10" db="EMBL/GenBank/DDBJ databases">
        <authorList>
            <person name="de Groot N.N."/>
        </authorList>
    </citation>
    <scope>NUCLEOTIDE SEQUENCE [LARGE SCALE GENOMIC DNA]</scope>
    <source>
        <strain evidence="1 2">DSM 23581</strain>
    </source>
</reference>
<evidence type="ECO:0000313" key="1">
    <source>
        <dbReference type="EMBL" id="SEA74426.1"/>
    </source>
</evidence>
<dbReference type="AlphaFoldDB" id="A0A1H4DPH9"/>